<evidence type="ECO:0000313" key="2">
    <source>
        <dbReference type="Proteomes" id="UP000039021"/>
    </source>
</evidence>
<sequence length="47" mass="4975">MPPSPICSQAGLPTRYSDRFPPVPFSYDTALLGTFPTGSTTMARPSG</sequence>
<dbReference type="AlphaFoldDB" id="A0A916LGB7"/>
<organism evidence="1 2">
    <name type="scientific">Mycobacterium tuberculosis</name>
    <dbReference type="NCBI Taxonomy" id="1773"/>
    <lineage>
        <taxon>Bacteria</taxon>
        <taxon>Bacillati</taxon>
        <taxon>Actinomycetota</taxon>
        <taxon>Actinomycetes</taxon>
        <taxon>Mycobacteriales</taxon>
        <taxon>Mycobacteriaceae</taxon>
        <taxon>Mycobacterium</taxon>
        <taxon>Mycobacterium tuberculosis complex</taxon>
    </lineage>
</organism>
<proteinExistence type="predicted"/>
<dbReference type="EMBL" id="CSBK01003188">
    <property type="protein sequence ID" value="CPA67476.1"/>
    <property type="molecule type" value="Genomic_DNA"/>
</dbReference>
<dbReference type="Proteomes" id="UP000039021">
    <property type="component" value="Unassembled WGS sequence"/>
</dbReference>
<reference evidence="2" key="1">
    <citation type="submission" date="2015-03" db="EMBL/GenBank/DDBJ databases">
        <authorList>
            <consortium name="Pathogen Informatics"/>
        </authorList>
    </citation>
    <scope>NUCLEOTIDE SEQUENCE [LARGE SCALE GENOMIC DNA]</scope>
    <source>
        <strain evidence="2">N09902308</strain>
    </source>
</reference>
<evidence type="ECO:0000313" key="1">
    <source>
        <dbReference type="EMBL" id="CPA67476.1"/>
    </source>
</evidence>
<comment type="caution">
    <text evidence="1">The sequence shown here is derived from an EMBL/GenBank/DDBJ whole genome shotgun (WGS) entry which is preliminary data.</text>
</comment>
<accession>A0A916LGB7</accession>
<gene>
    <name evidence="1" type="ORF">ERS007739_04755</name>
</gene>
<name>A0A916LGB7_MYCTX</name>
<protein>
    <submittedName>
        <fullName evidence="1">Uncharacterized protein</fullName>
    </submittedName>
</protein>